<gene>
    <name evidence="2" type="ORF">WS74_0132</name>
</gene>
<organism evidence="2 3">
    <name type="scientific">Weissella ceti</name>
    <dbReference type="NCBI Taxonomy" id="759620"/>
    <lineage>
        <taxon>Bacteria</taxon>
        <taxon>Bacillati</taxon>
        <taxon>Bacillota</taxon>
        <taxon>Bacilli</taxon>
        <taxon>Lactobacillales</taxon>
        <taxon>Lactobacillaceae</taxon>
        <taxon>Weissella</taxon>
    </lineage>
</organism>
<feature type="coiled-coil region" evidence="1">
    <location>
        <begin position="51"/>
        <end position="78"/>
    </location>
</feature>
<protein>
    <recommendedName>
        <fullName evidence="4">Chemotaxis protein</fullName>
    </recommendedName>
</protein>
<keyword evidence="1" id="KW-0175">Coiled coil</keyword>
<evidence type="ECO:0000313" key="2">
    <source>
        <dbReference type="EMBL" id="AIM62384.1"/>
    </source>
</evidence>
<dbReference type="KEGG" id="wce:WS08_0133"/>
<dbReference type="AlphaFoldDB" id="A0A075U4J8"/>
<reference evidence="3" key="2">
    <citation type="submission" date="2014-08" db="EMBL/GenBank/DDBJ databases">
        <title>Complete genome of Weissella ceti strain WS74 isolated from diseased rainbow trout in Brazil.</title>
        <authorList>
            <person name="Figueiredo H.C.P."/>
            <person name="Leal C.A.G."/>
            <person name="Pereira F.L."/>
            <person name="Soares S.C."/>
            <person name="Dorella F.A."/>
            <person name="Carvalho A.F."/>
            <person name="Azevedo V.A.C."/>
        </authorList>
    </citation>
    <scope>NUCLEOTIDE SEQUENCE [LARGE SCALE GENOMIC DNA]</scope>
    <source>
        <strain evidence="3">WS74</strain>
    </source>
</reference>
<dbReference type="KEGG" id="wct:WS74_0132"/>
<reference evidence="2 3" key="1">
    <citation type="journal article" date="2014" name="Genome Announc.">
        <title>Complete Genome Sequences of Fish Pathogenic Weissella ceti Strains WS74 and WS105.</title>
        <authorList>
            <person name="Figueiredo H.C."/>
            <person name="Leal C.A."/>
            <person name="Dorella F.A."/>
            <person name="Carvalho A.F."/>
            <person name="Soares S.C."/>
            <person name="Pereira F.L."/>
            <person name="Azevedo V.A."/>
        </authorList>
    </citation>
    <scope>NUCLEOTIDE SEQUENCE [LARGE SCALE GENOMIC DNA]</scope>
    <source>
        <strain evidence="2 3">WS74</strain>
    </source>
</reference>
<dbReference type="OrthoDB" id="2146076at2"/>
<evidence type="ECO:0008006" key="4">
    <source>
        <dbReference type="Google" id="ProtNLM"/>
    </source>
</evidence>
<evidence type="ECO:0000256" key="1">
    <source>
        <dbReference type="SAM" id="Coils"/>
    </source>
</evidence>
<dbReference type="Proteomes" id="UP000029079">
    <property type="component" value="Chromosome"/>
</dbReference>
<keyword evidence="3" id="KW-1185">Reference proteome</keyword>
<evidence type="ECO:0000313" key="3">
    <source>
        <dbReference type="Proteomes" id="UP000029079"/>
    </source>
</evidence>
<dbReference type="RefSeq" id="WP_009495558.1">
    <property type="nucleotide sequence ID" value="NZ_CP009223.1"/>
</dbReference>
<dbReference type="KEGG" id="wci:WS105_0132"/>
<dbReference type="PATRIC" id="fig|759620.7.peg.130"/>
<accession>A0A075U4J8</accession>
<dbReference type="STRING" id="759620.WS105_0132"/>
<proteinExistence type="predicted"/>
<name>A0A075U4J8_9LACO</name>
<dbReference type="EMBL" id="CP009223">
    <property type="protein sequence ID" value="AIM62384.1"/>
    <property type="molecule type" value="Genomic_DNA"/>
</dbReference>
<sequence length="147" mass="16781">MVKNKFGNPQQYAMQLSEIVQKTEEIGTNVAPFFAKLEEAMQADKLAEMPKNEFQEIAAEFDETVEAYEETITRMKQLKAPVRVMGTHQSMMTTYREYVDATRQMAESLDVTKQEIAQPAFGESEVAQEDLMDKFTAQINRILTSVL</sequence>